<evidence type="ECO:0000256" key="8">
    <source>
        <dbReference type="ARBA" id="ARBA00038387"/>
    </source>
</evidence>
<sequence>MGPIIKNSAQLWTFEAAYYTLLQLESAQSHTVDSVDKFLGLYSEQLAQCYDPIPSSSESSRKKLDDPSTKTSHGVEIGTVDDKVKQSAVEFAKAINIDEIAALEVVQWFDFKGVTKGEKRMLHYLRHYLAERRYRIKLVTLLFTLRASQQQSVTPEDEERDIYAICRKHSTDIIAHPKFFENLITFISNGFSTIPTIDDEAYAELYYRECALLHLDALNLLLTSLGTVIPTSSDLLFNWLDVIRSTDFFAAKDTSYAFDVEWYRQAHALCTLISISFLDLDQDFSLEGALDSSYITQPDSLVKVQRALSELTHYKPAAPVLLCWGCVLHRISIRLDERPDPTFNPLYKECGIDLNKHDAVKSEELGAYAGKLITEAMGLYALHTVQEIFRRLPARLEFAQVGCTFLLACLPYINMNEDLAGLVATVISPFQELKDIFFGDEFADRALLLCRAKIPIALKPFLKLSQNLGGDAYEFVFSLSTYLQEMPRTFREYEFDPQKPNIVSLTSELALFEPREYDGQGALVLHPGARGEIIPESSSTVVMWSLDYNGWTFLGRLLESELLSSKLDFAPDIMRLINNTLSELNMTQSSDMLVACSNGLGQGDFVELVTQMLDESLYNRNLEMCIYCVEFLAILTEYNPERVWPYVGRSNLLDKNVKGGLITAILGAVEIADGKYDFTVAVIKLVEALVKDSLSRALDDSISQGTRTEVVGNFTRYLIDVFESFAYWPYAKPTQKLEIASSILSVFTSIVYSTSCLTDIQESDKDSLVPENHKVTKVMAKASKVITEQFLSPNEACLRTLQPLLGCIESAAKSTYSVDGTPEGYFADSEMMFIRQVLDFCALLVRTRSYLELPLSLLERRLFTHSPDLVVIFMRYYSLHSAVINTLEAIVSGYSVEDQPSLLAHLGTEYSQMLVTGYSKALCNDLEPDVTIGAICTFFSEIIRSKQEGLSILLLSGKDTRHISNKVESAESLLTVMEGIVSEKSRSLSPKLINDLLGAISLAHSNWNMSMTPSGDRQAQETFAESLIDIVKRAMEDLPLDQSADYIDSSYIQSMASKVMYLFSIDLYKAKGGRPALANKWIDFLRQKTNFLQYSRKYLSVKGYRPSLHGNLHRNFDRKWPKGKLMSFRRSNLLPIKDYGESYYYDLEMLDIVLSYEPLWAGYRKEIVEANVNLSYVDSQILLVKAMCFFLTSLTVHASKTNDDDMLQLLQTVAMSIIDVSLREDMGIPLFLDTFKRRLETCFFILYHLSKANKTVANVGDLQKTYKLLADVNIDFLGVASSADNASDHKLYKQMLKIINLCLDDFTKKDRDTDFALVQQIGAILELVVIRGMKAVTQSARAHPQGGAIEDIVQITMILRKCLNIKGVSTICGNLVIAMVDTACDRAVMSLYSYALELMVGGDAIYGELSLLYLLEWLSVDVMAERFVTDGLFGVIIESPVSKLIQQSGVTPWVDPRLHGIWTKGILVIVLELLRQLGSRIVPEVLVFLNFFSEQIRFALGRWVEAVQSPGTAPFSVCLATINETSQLLLLLDIVTKICEADQIRRIPNVMPNQGELIEAFDYLLTHQKYLASGVSITTAEEQKLDEDNKLLPTIVKEVSELRDFLRHEDDN</sequence>
<dbReference type="GO" id="GO:0006606">
    <property type="term" value="P:protein import into nucleus"/>
    <property type="evidence" value="ECO:0007669"/>
    <property type="project" value="TreeGrafter"/>
</dbReference>
<evidence type="ECO:0000256" key="1">
    <source>
        <dbReference type="ARBA" id="ARBA00004567"/>
    </source>
</evidence>
<keyword evidence="6" id="KW-0906">Nuclear pore complex</keyword>
<keyword evidence="4" id="KW-0653">Protein transport</keyword>
<keyword evidence="5" id="KW-0811">Translocation</keyword>
<dbReference type="Gene3D" id="1.25.10.70">
    <property type="match status" value="1"/>
</dbReference>
<organism evidence="14">
    <name type="scientific">Blastobotrys adeninivorans</name>
    <name type="common">Yeast</name>
    <name type="synonym">Arxula adeninivorans</name>
    <dbReference type="NCBI Taxonomy" id="409370"/>
    <lineage>
        <taxon>Eukaryota</taxon>
        <taxon>Fungi</taxon>
        <taxon>Dikarya</taxon>
        <taxon>Ascomycota</taxon>
        <taxon>Saccharomycotina</taxon>
        <taxon>Dipodascomycetes</taxon>
        <taxon>Dipodascales</taxon>
        <taxon>Trichomonascaceae</taxon>
        <taxon>Blastobotrys</taxon>
    </lineage>
</organism>
<evidence type="ECO:0000256" key="4">
    <source>
        <dbReference type="ARBA" id="ARBA00022927"/>
    </source>
</evidence>
<dbReference type="GO" id="GO:0051028">
    <property type="term" value="P:mRNA transport"/>
    <property type="evidence" value="ECO:0007669"/>
    <property type="project" value="UniProtKB-KW"/>
</dbReference>
<dbReference type="PANTHER" id="PTHR31431">
    <property type="entry name" value="NUCLEOPORIN NUP188 HOMOLOG"/>
    <property type="match status" value="1"/>
</dbReference>
<evidence type="ECO:0000256" key="3">
    <source>
        <dbReference type="ARBA" id="ARBA00022816"/>
    </source>
</evidence>
<reference evidence="14" key="2">
    <citation type="submission" date="2014-06" db="EMBL/GenBank/DDBJ databases">
        <title>The complete genome of Blastobotrys (Arxula) adeninivorans LS3 - a yeast of biotechnological interest.</title>
        <authorList>
            <person name="Kunze G."/>
            <person name="Gaillardin C."/>
            <person name="Czernicka M."/>
            <person name="Durrens P."/>
            <person name="Martin T."/>
            <person name="Boer E."/>
            <person name="Gabaldon T."/>
            <person name="Cruz J."/>
            <person name="Talla E."/>
            <person name="Marck C."/>
            <person name="Goffeau A."/>
            <person name="Barbe V."/>
            <person name="Baret P."/>
            <person name="Baronian K."/>
            <person name="Beier S."/>
            <person name="Bleykasten C."/>
            <person name="Bode R."/>
            <person name="Casaregola S."/>
            <person name="Despons L."/>
            <person name="Fairhead C."/>
            <person name="Giersberg M."/>
            <person name="Gierski P."/>
            <person name="Hahnel U."/>
            <person name="Hartmann A."/>
            <person name="Jankowska D."/>
            <person name="Jubin C."/>
            <person name="Jung P."/>
            <person name="Lafontaine I."/>
            <person name="Leh-Louis V."/>
            <person name="Lemaire M."/>
            <person name="Marcet-Houben M."/>
            <person name="Mascher M."/>
            <person name="Morel G."/>
            <person name="Richard G.-F."/>
            <person name="Riechen J."/>
            <person name="Sacerdot C."/>
            <person name="Sarkar A."/>
            <person name="Savel G."/>
            <person name="Schacherer J."/>
            <person name="Sherman D."/>
            <person name="Straub M.-L."/>
            <person name="Stein N."/>
            <person name="Thierry A."/>
            <person name="Trautwein-Schult A."/>
            <person name="Westhof E."/>
            <person name="Worch S."/>
            <person name="Dujon B."/>
            <person name="Souciet J.-L."/>
            <person name="Wincker P."/>
            <person name="Scholz U."/>
            <person name="Neuveglise N."/>
        </authorList>
    </citation>
    <scope>NUCLEOTIDE SEQUENCE</scope>
    <source>
        <strain evidence="14">LS3</strain>
    </source>
</reference>
<dbReference type="GO" id="GO:0044611">
    <property type="term" value="C:nuclear pore inner ring"/>
    <property type="evidence" value="ECO:0007669"/>
    <property type="project" value="TreeGrafter"/>
</dbReference>
<evidence type="ECO:0000256" key="5">
    <source>
        <dbReference type="ARBA" id="ARBA00023010"/>
    </source>
</evidence>
<dbReference type="InterPro" id="IPR044840">
    <property type="entry name" value="Nup188"/>
</dbReference>
<comment type="subcellular location">
    <subcellularLocation>
        <location evidence="1">Nucleus</location>
        <location evidence="1">Nuclear pore complex</location>
    </subcellularLocation>
</comment>
<accession>A0A060T119</accession>
<dbReference type="InterPro" id="IPR018864">
    <property type="entry name" value="Nucleoporin_Nup188_N"/>
</dbReference>
<dbReference type="Pfam" id="PF21093">
    <property type="entry name" value="Nup188_N-subdom_III"/>
    <property type="match status" value="1"/>
</dbReference>
<dbReference type="Pfam" id="PF10487">
    <property type="entry name" value="Nup188_N"/>
    <property type="match status" value="1"/>
</dbReference>
<keyword evidence="7" id="KW-0539">Nucleus</keyword>
<gene>
    <name evidence="14" type="ORF">GNLVRS02_ARAD1C20548g</name>
</gene>
<feature type="domain" description="Nuclear pore protein Nup188 C-terminal" evidence="12">
    <location>
        <begin position="1287"/>
        <end position="1587"/>
    </location>
</feature>
<evidence type="ECO:0000259" key="12">
    <source>
        <dbReference type="Pfam" id="PF18378"/>
    </source>
</evidence>
<dbReference type="PhylomeDB" id="A0A060T119"/>
<comment type="similarity">
    <text evidence="8">Belongs to the Nup188 family.</text>
</comment>
<evidence type="ECO:0000256" key="2">
    <source>
        <dbReference type="ARBA" id="ARBA00022448"/>
    </source>
</evidence>
<feature type="domain" description="Nucleoporin Nup188 N-terminal subdomain III" evidence="13">
    <location>
        <begin position="541"/>
        <end position="958"/>
    </location>
</feature>
<dbReference type="GO" id="GO:0006405">
    <property type="term" value="P:RNA export from nucleus"/>
    <property type="evidence" value="ECO:0007669"/>
    <property type="project" value="TreeGrafter"/>
</dbReference>
<evidence type="ECO:0000256" key="7">
    <source>
        <dbReference type="ARBA" id="ARBA00023242"/>
    </source>
</evidence>
<evidence type="ECO:0000259" key="11">
    <source>
        <dbReference type="Pfam" id="PF10487"/>
    </source>
</evidence>
<name>A0A060T119_BLAAD</name>
<feature type="region of interest" description="Disordered" evidence="10">
    <location>
        <begin position="52"/>
        <end position="77"/>
    </location>
</feature>
<evidence type="ECO:0000259" key="13">
    <source>
        <dbReference type="Pfam" id="PF21093"/>
    </source>
</evidence>
<dbReference type="GO" id="GO:0017056">
    <property type="term" value="F:structural constituent of nuclear pore"/>
    <property type="evidence" value="ECO:0007669"/>
    <property type="project" value="InterPro"/>
</dbReference>
<evidence type="ECO:0000256" key="9">
    <source>
        <dbReference type="ARBA" id="ARBA00040174"/>
    </source>
</evidence>
<protein>
    <recommendedName>
        <fullName evidence="9">Nucleoporin NUP188</fullName>
    </recommendedName>
</protein>
<evidence type="ECO:0000256" key="6">
    <source>
        <dbReference type="ARBA" id="ARBA00023132"/>
    </source>
</evidence>
<evidence type="ECO:0000313" key="14">
    <source>
        <dbReference type="EMBL" id="CDP34790.1"/>
    </source>
</evidence>
<dbReference type="PANTHER" id="PTHR31431:SF1">
    <property type="entry name" value="NUCLEOPORIN NUP188"/>
    <property type="match status" value="1"/>
</dbReference>
<dbReference type="EMBL" id="HG937693">
    <property type="protein sequence ID" value="CDP34790.1"/>
    <property type="molecule type" value="Genomic_DNA"/>
</dbReference>
<dbReference type="InterPro" id="IPR048883">
    <property type="entry name" value="Nup188_N-subdom_III"/>
</dbReference>
<feature type="domain" description="Nucleoporin Nup188 N-terminal" evidence="11">
    <location>
        <begin position="35"/>
        <end position="488"/>
    </location>
</feature>
<reference evidence="14" key="1">
    <citation type="submission" date="2014-02" db="EMBL/GenBank/DDBJ databases">
        <authorList>
            <person name="Genoscope - CEA"/>
        </authorList>
    </citation>
    <scope>NUCLEOTIDE SEQUENCE</scope>
    <source>
        <strain evidence="14">LS3</strain>
    </source>
</reference>
<dbReference type="Pfam" id="PF18378">
    <property type="entry name" value="Nup188_C"/>
    <property type="match status" value="1"/>
</dbReference>
<proteinExistence type="inferred from homology"/>
<evidence type="ECO:0000256" key="10">
    <source>
        <dbReference type="SAM" id="MobiDB-lite"/>
    </source>
</evidence>
<dbReference type="InterPro" id="IPR041634">
    <property type="entry name" value="Nup188_C"/>
</dbReference>
<keyword evidence="3" id="KW-0509">mRNA transport</keyword>
<feature type="compositionally biased region" description="Basic and acidic residues" evidence="10">
    <location>
        <begin position="59"/>
        <end position="68"/>
    </location>
</feature>
<keyword evidence="2" id="KW-0813">Transport</keyword>